<evidence type="ECO:0000313" key="6">
    <source>
        <dbReference type="EMBL" id="OLQ72754.1"/>
    </source>
</evidence>
<dbReference type="GO" id="GO:0003700">
    <property type="term" value="F:DNA-binding transcription factor activity"/>
    <property type="evidence" value="ECO:0007669"/>
    <property type="project" value="InterPro"/>
</dbReference>
<keyword evidence="7" id="KW-1185">Reference proteome</keyword>
<dbReference type="PROSITE" id="PS50931">
    <property type="entry name" value="HTH_LYSR"/>
    <property type="match status" value="1"/>
</dbReference>
<dbReference type="Gene3D" id="3.40.190.290">
    <property type="match status" value="1"/>
</dbReference>
<dbReference type="Pfam" id="PF00126">
    <property type="entry name" value="HTH_1"/>
    <property type="match status" value="1"/>
</dbReference>
<dbReference type="EMBL" id="MJIL01000090">
    <property type="protein sequence ID" value="OLQ72754.1"/>
    <property type="molecule type" value="Genomic_DNA"/>
</dbReference>
<name>A0A1Q9GEH6_9GAMM</name>
<reference evidence="6 7" key="1">
    <citation type="submission" date="2016-09" db="EMBL/GenBank/DDBJ databases">
        <title>Photobacterium proteolyticum sp. nov. a protease producing bacterium isolated from ocean sediments of Laizhou Bay.</title>
        <authorList>
            <person name="Li Y."/>
        </authorList>
    </citation>
    <scope>NUCLEOTIDE SEQUENCE [LARGE SCALE GENOMIC DNA]</scope>
    <source>
        <strain evidence="6 7">13-12</strain>
    </source>
</reference>
<dbReference type="STRING" id="1903952.BIT28_06055"/>
<comment type="similarity">
    <text evidence="1">Belongs to the LysR transcriptional regulatory family.</text>
</comment>
<evidence type="ECO:0000313" key="7">
    <source>
        <dbReference type="Proteomes" id="UP000186905"/>
    </source>
</evidence>
<evidence type="ECO:0000259" key="5">
    <source>
        <dbReference type="PROSITE" id="PS50931"/>
    </source>
</evidence>
<evidence type="ECO:0000256" key="4">
    <source>
        <dbReference type="ARBA" id="ARBA00023163"/>
    </source>
</evidence>
<dbReference type="InterPro" id="IPR058163">
    <property type="entry name" value="LysR-type_TF_proteobact-type"/>
</dbReference>
<evidence type="ECO:0000256" key="2">
    <source>
        <dbReference type="ARBA" id="ARBA00023015"/>
    </source>
</evidence>
<keyword evidence="3" id="KW-0238">DNA-binding</keyword>
<dbReference type="GO" id="GO:0043565">
    <property type="term" value="F:sequence-specific DNA binding"/>
    <property type="evidence" value="ECO:0007669"/>
    <property type="project" value="TreeGrafter"/>
</dbReference>
<proteinExistence type="inferred from homology"/>
<comment type="caution">
    <text evidence="6">The sequence shown here is derived from an EMBL/GenBank/DDBJ whole genome shotgun (WGS) entry which is preliminary data.</text>
</comment>
<dbReference type="RefSeq" id="WP_075766769.1">
    <property type="nucleotide sequence ID" value="NZ_MJIL01000090.1"/>
</dbReference>
<evidence type="ECO:0000256" key="3">
    <source>
        <dbReference type="ARBA" id="ARBA00023125"/>
    </source>
</evidence>
<dbReference type="PANTHER" id="PTHR30537">
    <property type="entry name" value="HTH-TYPE TRANSCRIPTIONAL REGULATOR"/>
    <property type="match status" value="1"/>
</dbReference>
<dbReference type="InterPro" id="IPR005119">
    <property type="entry name" value="LysR_subst-bd"/>
</dbReference>
<dbReference type="InterPro" id="IPR000847">
    <property type="entry name" value="LysR_HTH_N"/>
</dbReference>
<gene>
    <name evidence="6" type="ORF">BIT28_06055</name>
</gene>
<dbReference type="Gene3D" id="1.10.10.10">
    <property type="entry name" value="Winged helix-like DNA-binding domain superfamily/Winged helix DNA-binding domain"/>
    <property type="match status" value="1"/>
</dbReference>
<feature type="domain" description="HTH lysR-type" evidence="5">
    <location>
        <begin position="15"/>
        <end position="72"/>
    </location>
</feature>
<dbReference type="SUPFAM" id="SSF46785">
    <property type="entry name" value="Winged helix' DNA-binding domain"/>
    <property type="match status" value="1"/>
</dbReference>
<dbReference type="InterPro" id="IPR036390">
    <property type="entry name" value="WH_DNA-bd_sf"/>
</dbReference>
<organism evidence="6 7">
    <name type="scientific">Photobacterium proteolyticum</name>
    <dbReference type="NCBI Taxonomy" id="1903952"/>
    <lineage>
        <taxon>Bacteria</taxon>
        <taxon>Pseudomonadati</taxon>
        <taxon>Pseudomonadota</taxon>
        <taxon>Gammaproteobacteria</taxon>
        <taxon>Vibrionales</taxon>
        <taxon>Vibrionaceae</taxon>
        <taxon>Photobacterium</taxon>
    </lineage>
</organism>
<evidence type="ECO:0000256" key="1">
    <source>
        <dbReference type="ARBA" id="ARBA00009437"/>
    </source>
</evidence>
<dbReference type="GO" id="GO:0006351">
    <property type="term" value="P:DNA-templated transcription"/>
    <property type="evidence" value="ECO:0007669"/>
    <property type="project" value="TreeGrafter"/>
</dbReference>
<dbReference type="OrthoDB" id="6183733at2"/>
<keyword evidence="2" id="KW-0805">Transcription regulation</keyword>
<dbReference type="Pfam" id="PF03466">
    <property type="entry name" value="LysR_substrate"/>
    <property type="match status" value="1"/>
</dbReference>
<keyword evidence="4" id="KW-0804">Transcription</keyword>
<accession>A0A1Q9GEH6</accession>
<dbReference type="InterPro" id="IPR036388">
    <property type="entry name" value="WH-like_DNA-bd_sf"/>
</dbReference>
<protein>
    <recommendedName>
        <fullName evidence="5">HTH lysR-type domain-containing protein</fullName>
    </recommendedName>
</protein>
<sequence>MANFQLRVVKLETSVNLRDLRAFCAVVEQGSITAAATALAETKGAVSRRISRLEEKLGTPLIQRGSGRALPTPEGLVYRQRAIEALEILDTAQGELMDQQVTPQGHLRITVLQGFANTLNLGDCLGRFAQAYPQVSVDVIMTTDILSLQEDQIDFAFRLVPGALPDSNNRALLLARVGLGFAASPEYLKVNGVPKHPNELQRHRLLLPRTFGSGISISMQPAQQPEMTETFYFEGHITCPDMLFLADTALAGGGIALMPPSVQKAYVDNGQLVPVLGNWESSQAGNLYLVYSGGPLSPKAKAFKDFIKEAFRHTPWV</sequence>
<dbReference type="SUPFAM" id="SSF53850">
    <property type="entry name" value="Periplasmic binding protein-like II"/>
    <property type="match status" value="1"/>
</dbReference>
<dbReference type="CDD" id="cd08422">
    <property type="entry name" value="PBP2_CrgA_like"/>
    <property type="match status" value="1"/>
</dbReference>
<dbReference type="AlphaFoldDB" id="A0A1Q9GEH6"/>
<dbReference type="Proteomes" id="UP000186905">
    <property type="component" value="Unassembled WGS sequence"/>
</dbReference>
<dbReference type="PANTHER" id="PTHR30537:SF68">
    <property type="entry name" value="TRANSCRIPTIONAL REGULATOR-RELATED"/>
    <property type="match status" value="1"/>
</dbReference>